<dbReference type="SMART" id="SM00091">
    <property type="entry name" value="PAS"/>
    <property type="match status" value="1"/>
</dbReference>
<dbReference type="Pfam" id="PF00563">
    <property type="entry name" value="EAL"/>
    <property type="match status" value="1"/>
</dbReference>
<dbReference type="GO" id="GO:0005886">
    <property type="term" value="C:plasma membrane"/>
    <property type="evidence" value="ECO:0007669"/>
    <property type="project" value="UniProtKB-SubCell"/>
</dbReference>
<dbReference type="Gene3D" id="3.30.70.270">
    <property type="match status" value="1"/>
</dbReference>
<feature type="domain" description="EAL" evidence="8">
    <location>
        <begin position="603"/>
        <end position="856"/>
    </location>
</feature>
<dbReference type="SUPFAM" id="SSF141868">
    <property type="entry name" value="EAL domain-like"/>
    <property type="match status" value="1"/>
</dbReference>
<evidence type="ECO:0000313" key="12">
    <source>
        <dbReference type="Proteomes" id="UP000037043"/>
    </source>
</evidence>
<dbReference type="PATRIC" id="fig|1121318.3.peg.3518"/>
<dbReference type="CDD" id="cd18774">
    <property type="entry name" value="PDC2_HK_sensor"/>
    <property type="match status" value="1"/>
</dbReference>
<evidence type="ECO:0000259" key="8">
    <source>
        <dbReference type="PROSITE" id="PS50883"/>
    </source>
</evidence>
<evidence type="ECO:0000313" key="11">
    <source>
        <dbReference type="EMBL" id="KOA18144.1"/>
    </source>
</evidence>
<gene>
    <name evidence="11" type="primary">cph2_8</name>
    <name evidence="11" type="ORF">CLHOM_35190</name>
</gene>
<evidence type="ECO:0000256" key="1">
    <source>
        <dbReference type="ARBA" id="ARBA00004651"/>
    </source>
</evidence>
<feature type="transmembrane region" description="Helical" evidence="6">
    <location>
        <begin position="205"/>
        <end position="227"/>
    </location>
</feature>
<dbReference type="FunFam" id="3.20.20.450:FF:000001">
    <property type="entry name" value="Cyclic di-GMP phosphodiesterase yahA"/>
    <property type="match status" value="1"/>
</dbReference>
<dbReference type="STRING" id="36844.SAMN04488501_12817"/>
<dbReference type="EMBL" id="LHUR01000046">
    <property type="protein sequence ID" value="KOA18144.1"/>
    <property type="molecule type" value="Genomic_DNA"/>
</dbReference>
<keyword evidence="12" id="KW-1185">Reference proteome</keyword>
<evidence type="ECO:0000256" key="3">
    <source>
        <dbReference type="ARBA" id="ARBA00022692"/>
    </source>
</evidence>
<dbReference type="AlphaFoldDB" id="A0A0L6Z599"/>
<dbReference type="Pfam" id="PF13426">
    <property type="entry name" value="PAS_9"/>
    <property type="match status" value="1"/>
</dbReference>
<keyword evidence="3 6" id="KW-0812">Transmembrane</keyword>
<dbReference type="PROSITE" id="PS50887">
    <property type="entry name" value="GGDEF"/>
    <property type="match status" value="1"/>
</dbReference>
<dbReference type="SMART" id="SM00052">
    <property type="entry name" value="EAL"/>
    <property type="match status" value="1"/>
</dbReference>
<evidence type="ECO:0000256" key="6">
    <source>
        <dbReference type="SAM" id="Phobius"/>
    </source>
</evidence>
<dbReference type="PROSITE" id="PS50112">
    <property type="entry name" value="PAS"/>
    <property type="match status" value="1"/>
</dbReference>
<evidence type="ECO:0000259" key="7">
    <source>
        <dbReference type="PROSITE" id="PS50112"/>
    </source>
</evidence>
<dbReference type="Pfam" id="PF17200">
    <property type="entry name" value="sCache_2"/>
    <property type="match status" value="1"/>
</dbReference>
<feature type="domain" description="GGDEF" evidence="10">
    <location>
        <begin position="461"/>
        <end position="594"/>
    </location>
</feature>
<dbReference type="PANTHER" id="PTHR44757:SF2">
    <property type="entry name" value="BIOFILM ARCHITECTURE MAINTENANCE PROTEIN MBAA"/>
    <property type="match status" value="1"/>
</dbReference>
<dbReference type="InterPro" id="IPR029787">
    <property type="entry name" value="Nucleotide_cyclase"/>
</dbReference>
<sequence>MKKKVISLKFSIKKKLIILALILLIVPTLFLGISSYRYSKMQLDVIGQETLKNAVSLAMQVIEDKQKEVSQGKLTTKEAQEQVKVFLIGEKNVDGVTRKISSKIDLGENGYFAIYNKQGYEVAHPLLEGKYVLETPGKGKNKFLVVKDCIQKAENGGGFTYYDWDVPGTDRVEPKIAYTVLEPNWGWYLSASSYMSSFNQEANKLWNNFILTLVIAIAIGSVIVLMFSNKIALPIIELSNFITKIETSKYTAKLPRAILGREDEIGVLARTIENMNIQLLDSFQKLYSQNEILQNEVKERRKAQVGLALTYEVIGSSKEAIFIADSNRKIIYINKAFSKITGYSEDEIVNNYVEDMHFCKLDKYNEVVEAIIANGFWMGEFTDINKRGEKYPVFLSMKKVVSEDSNECYYVGIFEDLTRVKEDEENINYLKKHDVLTGLPGKSLISEKLNYLIQDVSRANKIIGVMTLGLDDFKFINEAMGHTSGDTILMELAKRLRGFIKDEDTIARITGDEFAIVLEDVVNINQITDMANSLLSIFHKPFRIKGRDIFITASIGISIYPVDGLNAEMLIMNATSAQNYVKKNGKNNYQFYYRKMNEDAFGNLEMTTSLRKAIEKEEFILHYQPQVDLNTGEVTGMEALIRWEHPKFGLLYPDRFIALAERTGLITKISNWVLKEACKQNKKWHEEGYDNLSISVNLSAMEFIKKDLAKNVKQIVEETKLSPQFVEVEITEGILMGNVEQSIEILTELKEIGVRIAIDDFGTGYSSLNYLRQFPIDRLKIDRSFIMGIPETDNGAIAKIIIELAKSLGLKVVAEGVESKYHVNFLKERNCDEIQGYYFSKPIPVDKVKELLKNKKCLE</sequence>
<protein>
    <submittedName>
        <fullName evidence="11">Phytochrome-like protein cph2</fullName>
    </submittedName>
</protein>
<organism evidence="11 12">
    <name type="scientific">Clostridium homopropionicum DSM 5847</name>
    <dbReference type="NCBI Taxonomy" id="1121318"/>
    <lineage>
        <taxon>Bacteria</taxon>
        <taxon>Bacillati</taxon>
        <taxon>Bacillota</taxon>
        <taxon>Clostridia</taxon>
        <taxon>Eubacteriales</taxon>
        <taxon>Clostridiaceae</taxon>
        <taxon>Clostridium</taxon>
    </lineage>
</organism>
<dbReference type="SUPFAM" id="SSF55073">
    <property type="entry name" value="Nucleotide cyclase"/>
    <property type="match status" value="1"/>
</dbReference>
<accession>A0A0L6Z599</accession>
<evidence type="ECO:0000256" key="4">
    <source>
        <dbReference type="ARBA" id="ARBA00022989"/>
    </source>
</evidence>
<evidence type="ECO:0000256" key="5">
    <source>
        <dbReference type="ARBA" id="ARBA00023136"/>
    </source>
</evidence>
<dbReference type="Proteomes" id="UP000037043">
    <property type="component" value="Unassembled WGS sequence"/>
</dbReference>
<dbReference type="NCBIfam" id="TIGR00254">
    <property type="entry name" value="GGDEF"/>
    <property type="match status" value="1"/>
</dbReference>
<keyword evidence="5 6" id="KW-0472">Membrane</keyword>
<dbReference type="SUPFAM" id="SSF55785">
    <property type="entry name" value="PYP-like sensor domain (PAS domain)"/>
    <property type="match status" value="1"/>
</dbReference>
<dbReference type="CDD" id="cd06225">
    <property type="entry name" value="HAMP"/>
    <property type="match status" value="1"/>
</dbReference>
<evidence type="ECO:0000256" key="2">
    <source>
        <dbReference type="ARBA" id="ARBA00022475"/>
    </source>
</evidence>
<dbReference type="InterPro" id="IPR003660">
    <property type="entry name" value="HAMP_dom"/>
</dbReference>
<dbReference type="PANTHER" id="PTHR44757">
    <property type="entry name" value="DIGUANYLATE CYCLASE DGCP"/>
    <property type="match status" value="1"/>
</dbReference>
<evidence type="ECO:0000259" key="9">
    <source>
        <dbReference type="PROSITE" id="PS50885"/>
    </source>
</evidence>
<name>A0A0L6Z599_9CLOT</name>
<dbReference type="RefSeq" id="WP_082204470.1">
    <property type="nucleotide sequence ID" value="NZ_LHUR01000046.1"/>
</dbReference>
<dbReference type="SUPFAM" id="SSF158472">
    <property type="entry name" value="HAMP domain-like"/>
    <property type="match status" value="1"/>
</dbReference>
<dbReference type="InterPro" id="IPR052155">
    <property type="entry name" value="Biofilm_reg_signaling"/>
</dbReference>
<dbReference type="InterPro" id="IPR000160">
    <property type="entry name" value="GGDEF_dom"/>
</dbReference>
<dbReference type="GO" id="GO:0007165">
    <property type="term" value="P:signal transduction"/>
    <property type="evidence" value="ECO:0007669"/>
    <property type="project" value="InterPro"/>
</dbReference>
<keyword evidence="4 6" id="KW-1133">Transmembrane helix</keyword>
<dbReference type="PROSITE" id="PS50883">
    <property type="entry name" value="EAL"/>
    <property type="match status" value="1"/>
</dbReference>
<dbReference type="Gene3D" id="6.10.340.10">
    <property type="match status" value="1"/>
</dbReference>
<dbReference type="InterPro" id="IPR000014">
    <property type="entry name" value="PAS"/>
</dbReference>
<feature type="domain" description="HAMP" evidence="9">
    <location>
        <begin position="229"/>
        <end position="284"/>
    </location>
</feature>
<dbReference type="SMART" id="SM01049">
    <property type="entry name" value="Cache_2"/>
    <property type="match status" value="1"/>
</dbReference>
<dbReference type="InterPro" id="IPR033480">
    <property type="entry name" value="sCache_2"/>
</dbReference>
<dbReference type="SMART" id="SM00267">
    <property type="entry name" value="GGDEF"/>
    <property type="match status" value="1"/>
</dbReference>
<evidence type="ECO:0000259" key="10">
    <source>
        <dbReference type="PROSITE" id="PS50887"/>
    </source>
</evidence>
<dbReference type="CDD" id="cd01949">
    <property type="entry name" value="GGDEF"/>
    <property type="match status" value="1"/>
</dbReference>
<dbReference type="InterPro" id="IPR035965">
    <property type="entry name" value="PAS-like_dom_sf"/>
</dbReference>
<keyword evidence="2" id="KW-1003">Cell membrane</keyword>
<dbReference type="PROSITE" id="PS50885">
    <property type="entry name" value="HAMP"/>
    <property type="match status" value="1"/>
</dbReference>
<comment type="caution">
    <text evidence="11">The sequence shown here is derived from an EMBL/GenBank/DDBJ whole genome shotgun (WGS) entry which is preliminary data.</text>
</comment>
<reference evidence="12" key="1">
    <citation type="submission" date="2015-08" db="EMBL/GenBank/DDBJ databases">
        <title>Genome sequence of the strict anaerobe Clostridium homopropionicum LuHBu1 (DSM 5847T).</title>
        <authorList>
            <person name="Poehlein A."/>
            <person name="Beck M."/>
            <person name="Schiel-Bengelsdorf B."/>
            <person name="Bengelsdorf F.R."/>
            <person name="Daniel R."/>
            <person name="Duerre P."/>
        </authorList>
    </citation>
    <scope>NUCLEOTIDE SEQUENCE [LARGE SCALE GENOMIC DNA]</scope>
    <source>
        <strain evidence="12">DSM 5847</strain>
    </source>
</reference>
<dbReference type="CDD" id="cd01948">
    <property type="entry name" value="EAL"/>
    <property type="match status" value="1"/>
</dbReference>
<dbReference type="NCBIfam" id="TIGR00229">
    <property type="entry name" value="sensory_box"/>
    <property type="match status" value="1"/>
</dbReference>
<dbReference type="Gene3D" id="3.20.20.450">
    <property type="entry name" value="EAL domain"/>
    <property type="match status" value="1"/>
</dbReference>
<dbReference type="InterPro" id="IPR001633">
    <property type="entry name" value="EAL_dom"/>
</dbReference>
<dbReference type="InterPro" id="IPR043128">
    <property type="entry name" value="Rev_trsase/Diguanyl_cyclase"/>
</dbReference>
<dbReference type="Pfam" id="PF00990">
    <property type="entry name" value="GGDEF"/>
    <property type="match status" value="1"/>
</dbReference>
<dbReference type="Gene3D" id="3.30.450.20">
    <property type="entry name" value="PAS domain"/>
    <property type="match status" value="2"/>
</dbReference>
<feature type="domain" description="PAS" evidence="7">
    <location>
        <begin position="312"/>
        <end position="375"/>
    </location>
</feature>
<proteinExistence type="predicted"/>
<dbReference type="CDD" id="cd00130">
    <property type="entry name" value="PAS"/>
    <property type="match status" value="1"/>
</dbReference>
<comment type="subcellular location">
    <subcellularLocation>
        <location evidence="1">Cell membrane</location>
        <topology evidence="1">Multi-pass membrane protein</topology>
    </subcellularLocation>
</comment>
<dbReference type="InterPro" id="IPR035919">
    <property type="entry name" value="EAL_sf"/>
</dbReference>